<reference evidence="2 3" key="1">
    <citation type="submission" date="2018-08" db="EMBL/GenBank/DDBJ databases">
        <title>A genome reference for cultivated species of the human gut microbiota.</title>
        <authorList>
            <person name="Zou Y."/>
            <person name="Xue W."/>
            <person name="Luo G."/>
        </authorList>
    </citation>
    <scope>NUCLEOTIDE SEQUENCE [LARGE SCALE GENOMIC DNA]</scope>
    <source>
        <strain evidence="2 3">AF42-9</strain>
    </source>
</reference>
<name>A0A415GFF6_9BACT</name>
<evidence type="ECO:0000313" key="2">
    <source>
        <dbReference type="EMBL" id="RHK47810.1"/>
    </source>
</evidence>
<evidence type="ECO:0000313" key="3">
    <source>
        <dbReference type="Proteomes" id="UP000286598"/>
    </source>
</evidence>
<feature type="transmembrane region" description="Helical" evidence="1">
    <location>
        <begin position="32"/>
        <end position="49"/>
    </location>
</feature>
<proteinExistence type="predicted"/>
<evidence type="ECO:0000256" key="1">
    <source>
        <dbReference type="SAM" id="Phobius"/>
    </source>
</evidence>
<sequence>MFKPLEQMGLLDDVRALRSAHWLPPIETVPEWVVYSLPDGMWLLSYMFAMEFIWNNDGKHIRLFFVWVMPMAIIAHEFCQLMGLASGTWDILDLTSYSIAIIIYLLTKKL</sequence>
<dbReference type="OrthoDB" id="1069342at2"/>
<dbReference type="Proteomes" id="UP000286598">
    <property type="component" value="Unassembled WGS sequence"/>
</dbReference>
<dbReference type="AlphaFoldDB" id="A0A415GFF6"/>
<keyword evidence="1" id="KW-0472">Membrane</keyword>
<organism evidence="2 3">
    <name type="scientific">Leyella stercorea</name>
    <dbReference type="NCBI Taxonomy" id="363265"/>
    <lineage>
        <taxon>Bacteria</taxon>
        <taxon>Pseudomonadati</taxon>
        <taxon>Bacteroidota</taxon>
        <taxon>Bacteroidia</taxon>
        <taxon>Bacteroidales</taxon>
        <taxon>Prevotellaceae</taxon>
        <taxon>Leyella</taxon>
    </lineage>
</organism>
<feature type="transmembrane region" description="Helical" evidence="1">
    <location>
        <begin position="61"/>
        <end position="83"/>
    </location>
</feature>
<comment type="caution">
    <text evidence="2">The sequence shown here is derived from an EMBL/GenBank/DDBJ whole genome shotgun (WGS) entry which is preliminary data.</text>
</comment>
<keyword evidence="1" id="KW-0812">Transmembrane</keyword>
<accession>A0A415GFF6</accession>
<gene>
    <name evidence="2" type="ORF">DW060_11695</name>
</gene>
<feature type="transmembrane region" description="Helical" evidence="1">
    <location>
        <begin position="89"/>
        <end position="107"/>
    </location>
</feature>
<protein>
    <recommendedName>
        <fullName evidence="4">VanZ family protein</fullName>
    </recommendedName>
</protein>
<keyword evidence="1" id="KW-1133">Transmembrane helix</keyword>
<evidence type="ECO:0008006" key="4">
    <source>
        <dbReference type="Google" id="ProtNLM"/>
    </source>
</evidence>
<keyword evidence="3" id="KW-1185">Reference proteome</keyword>
<dbReference type="EMBL" id="QRNO01000080">
    <property type="protein sequence ID" value="RHK47810.1"/>
    <property type="molecule type" value="Genomic_DNA"/>
</dbReference>